<evidence type="ECO:0000313" key="2">
    <source>
        <dbReference type="Proteomes" id="UP000887569"/>
    </source>
</evidence>
<sequence>MLTYWQCECTMGLLLTFSLFISVIYGGCSFSKRKTPASTNVVATQKTTQLTAEEAAEQRQRKEALEYHQRIGTRFTQTHNFD</sequence>
<evidence type="ECO:0000313" key="3">
    <source>
        <dbReference type="WBParaSite" id="PgR013_g022_t07"/>
    </source>
</evidence>
<dbReference type="AlphaFoldDB" id="A0A915AQN0"/>
<proteinExistence type="predicted"/>
<dbReference type="WBParaSite" id="PgR013_g022_t07">
    <property type="protein sequence ID" value="PgR013_g022_t07"/>
    <property type="gene ID" value="PgR013_g022"/>
</dbReference>
<evidence type="ECO:0000256" key="1">
    <source>
        <dbReference type="SAM" id="Phobius"/>
    </source>
</evidence>
<dbReference type="Proteomes" id="UP000887569">
    <property type="component" value="Unplaced"/>
</dbReference>
<keyword evidence="1" id="KW-0472">Membrane</keyword>
<accession>A0A915AQN0</accession>
<protein>
    <submittedName>
        <fullName evidence="3">Secreted protein</fullName>
    </submittedName>
</protein>
<reference evidence="3" key="1">
    <citation type="submission" date="2022-11" db="UniProtKB">
        <authorList>
            <consortium name="WormBaseParasite"/>
        </authorList>
    </citation>
    <scope>IDENTIFICATION</scope>
</reference>
<name>A0A915AQN0_PARUN</name>
<organism evidence="2 3">
    <name type="scientific">Parascaris univalens</name>
    <name type="common">Nematode worm</name>
    <dbReference type="NCBI Taxonomy" id="6257"/>
    <lineage>
        <taxon>Eukaryota</taxon>
        <taxon>Metazoa</taxon>
        <taxon>Ecdysozoa</taxon>
        <taxon>Nematoda</taxon>
        <taxon>Chromadorea</taxon>
        <taxon>Rhabditida</taxon>
        <taxon>Spirurina</taxon>
        <taxon>Ascaridomorpha</taxon>
        <taxon>Ascaridoidea</taxon>
        <taxon>Ascarididae</taxon>
        <taxon>Parascaris</taxon>
    </lineage>
</organism>
<keyword evidence="1" id="KW-1133">Transmembrane helix</keyword>
<keyword evidence="1" id="KW-0812">Transmembrane</keyword>
<keyword evidence="2" id="KW-1185">Reference proteome</keyword>
<feature type="transmembrane region" description="Helical" evidence="1">
    <location>
        <begin position="12"/>
        <end position="30"/>
    </location>
</feature>